<gene>
    <name evidence="3" type="primary">LOC111007996</name>
</gene>
<keyword evidence="1" id="KW-0732">Signal</keyword>
<dbReference type="GeneID" id="111007996"/>
<sequence>MNSKAFILLGLLFAVVVLLSSDVTARDLKGETVMETDGVEDAKDRSYDRGHGHYGGGYDRGHSRYGGGYPGHGGHYGGGYPGRGRYGGGRHCHHGCCGYHGSCGRCCSYAGEAVDVEPQAKPHN</sequence>
<proteinExistence type="predicted"/>
<organism evidence="2 3">
    <name type="scientific">Momordica charantia</name>
    <name type="common">Bitter gourd</name>
    <name type="synonym">Balsam pear</name>
    <dbReference type="NCBI Taxonomy" id="3673"/>
    <lineage>
        <taxon>Eukaryota</taxon>
        <taxon>Viridiplantae</taxon>
        <taxon>Streptophyta</taxon>
        <taxon>Embryophyta</taxon>
        <taxon>Tracheophyta</taxon>
        <taxon>Spermatophyta</taxon>
        <taxon>Magnoliopsida</taxon>
        <taxon>eudicotyledons</taxon>
        <taxon>Gunneridae</taxon>
        <taxon>Pentapetalae</taxon>
        <taxon>rosids</taxon>
        <taxon>fabids</taxon>
        <taxon>Cucurbitales</taxon>
        <taxon>Cucurbitaceae</taxon>
        <taxon>Momordiceae</taxon>
        <taxon>Momordica</taxon>
    </lineage>
</organism>
<keyword evidence="2" id="KW-1185">Reference proteome</keyword>
<dbReference type="PANTHER" id="PTHR37389">
    <property type="entry name" value="NODULIN-24"/>
    <property type="match status" value="1"/>
</dbReference>
<feature type="chain" id="PRO_5026748533" evidence="1">
    <location>
        <begin position="26"/>
        <end position="124"/>
    </location>
</feature>
<dbReference type="Pfam" id="PF07172">
    <property type="entry name" value="GRP"/>
    <property type="match status" value="1"/>
</dbReference>
<dbReference type="Proteomes" id="UP000504603">
    <property type="component" value="Unplaced"/>
</dbReference>
<dbReference type="PANTHER" id="PTHR37389:SF16">
    <property type="entry name" value="GLYCINE-RICH CELL WALL STRUCTURAL PROTEIN"/>
    <property type="match status" value="1"/>
</dbReference>
<evidence type="ECO:0000256" key="1">
    <source>
        <dbReference type="SAM" id="SignalP"/>
    </source>
</evidence>
<protein>
    <submittedName>
        <fullName evidence="3">Glycine-rich protein 3 short isoform-like</fullName>
    </submittedName>
</protein>
<evidence type="ECO:0000313" key="3">
    <source>
        <dbReference type="RefSeq" id="XP_022136254.1"/>
    </source>
</evidence>
<dbReference type="InterPro" id="IPR010800">
    <property type="entry name" value="GRP"/>
</dbReference>
<accession>A0A6J1C3T3</accession>
<reference evidence="3" key="1">
    <citation type="submission" date="2025-08" db="UniProtKB">
        <authorList>
            <consortium name="RefSeq"/>
        </authorList>
    </citation>
    <scope>IDENTIFICATION</scope>
    <source>
        <strain evidence="3">OHB3-1</strain>
    </source>
</reference>
<evidence type="ECO:0000313" key="2">
    <source>
        <dbReference type="Proteomes" id="UP000504603"/>
    </source>
</evidence>
<dbReference type="RefSeq" id="XP_022136254.1">
    <property type="nucleotide sequence ID" value="XM_022280562.1"/>
</dbReference>
<dbReference type="AlphaFoldDB" id="A0A6J1C3T3"/>
<name>A0A6J1C3T3_MOMCH</name>
<feature type="signal peptide" evidence="1">
    <location>
        <begin position="1"/>
        <end position="25"/>
    </location>
</feature>
<dbReference type="KEGG" id="mcha:111007996"/>